<dbReference type="Proteomes" id="UP001166093">
    <property type="component" value="Unassembled WGS sequence"/>
</dbReference>
<keyword evidence="2" id="KW-1185">Reference proteome</keyword>
<proteinExistence type="predicted"/>
<feature type="non-terminal residue" evidence="1">
    <location>
        <position position="93"/>
    </location>
</feature>
<gene>
    <name evidence="1" type="primary">Zbed5_7</name>
    <name evidence="1" type="ORF">GTO93_0008706</name>
</gene>
<name>A0ABS2YGV2_POLSP</name>
<feature type="non-terminal residue" evidence="1">
    <location>
        <position position="1"/>
    </location>
</feature>
<protein>
    <submittedName>
        <fullName evidence="1">ZBED5 protein</fullName>
    </submittedName>
</protein>
<comment type="caution">
    <text evidence="1">The sequence shown here is derived from an EMBL/GenBank/DDBJ whole genome shotgun (WGS) entry which is preliminary data.</text>
</comment>
<reference evidence="1" key="1">
    <citation type="journal article" date="2021" name="Cell">
        <title>Tracing the genetic footprints of vertebrate landing in non-teleost ray-finned fishes.</title>
        <authorList>
            <person name="Bi X."/>
            <person name="Wang K."/>
            <person name="Yang L."/>
            <person name="Pan H."/>
            <person name="Jiang H."/>
            <person name="Wei Q."/>
            <person name="Fang M."/>
            <person name="Yu H."/>
            <person name="Zhu C."/>
            <person name="Cai Y."/>
            <person name="He Y."/>
            <person name="Gan X."/>
            <person name="Zeng H."/>
            <person name="Yu D."/>
            <person name="Zhu Y."/>
            <person name="Jiang H."/>
            <person name="Qiu Q."/>
            <person name="Yang H."/>
            <person name="Zhang Y.E."/>
            <person name="Wang W."/>
            <person name="Zhu M."/>
            <person name="He S."/>
            <person name="Zhang G."/>
        </authorList>
    </citation>
    <scope>NUCLEOTIDE SEQUENCE</scope>
    <source>
        <strain evidence="1">Pddl_001</strain>
    </source>
</reference>
<evidence type="ECO:0000313" key="1">
    <source>
        <dbReference type="EMBL" id="MBN3285953.1"/>
    </source>
</evidence>
<dbReference type="EMBL" id="JAAWVQ010154022">
    <property type="protein sequence ID" value="MBN3285953.1"/>
    <property type="molecule type" value="Genomic_DNA"/>
</dbReference>
<evidence type="ECO:0000313" key="2">
    <source>
        <dbReference type="Proteomes" id="UP001166093"/>
    </source>
</evidence>
<sequence length="93" mass="11086">VFPNMHEFLTTNELQLKDRVKGDIKQHLTELGRQLPEYFPSMGNANSWVRYLFTNFQQKQLAEFWVKMRAEFPELSERTVKILVPFATTYLCE</sequence>
<organism evidence="1 2">
    <name type="scientific">Polyodon spathula</name>
    <name type="common">North American paddlefish</name>
    <name type="synonym">Squalus spathula</name>
    <dbReference type="NCBI Taxonomy" id="7913"/>
    <lineage>
        <taxon>Eukaryota</taxon>
        <taxon>Metazoa</taxon>
        <taxon>Chordata</taxon>
        <taxon>Craniata</taxon>
        <taxon>Vertebrata</taxon>
        <taxon>Euteleostomi</taxon>
        <taxon>Actinopterygii</taxon>
        <taxon>Chondrostei</taxon>
        <taxon>Acipenseriformes</taxon>
        <taxon>Polyodontidae</taxon>
        <taxon>Polyodon</taxon>
    </lineage>
</organism>
<accession>A0ABS2YGV2</accession>